<dbReference type="GO" id="GO:0000287">
    <property type="term" value="F:magnesium ion binding"/>
    <property type="evidence" value="ECO:0007669"/>
    <property type="project" value="TreeGrafter"/>
</dbReference>
<dbReference type="PANTHER" id="PTHR10000:SF8">
    <property type="entry name" value="HAD SUPERFAMILY HYDROLASE-LIKE, TYPE 3"/>
    <property type="match status" value="1"/>
</dbReference>
<evidence type="ECO:0000313" key="2">
    <source>
        <dbReference type="Proteomes" id="UP001219585"/>
    </source>
</evidence>
<dbReference type="EMBL" id="CP113528">
    <property type="protein sequence ID" value="WDV09359.1"/>
    <property type="molecule type" value="Genomic_DNA"/>
</dbReference>
<protein>
    <submittedName>
        <fullName evidence="1">HAD family hydrolase</fullName>
    </submittedName>
</protein>
<dbReference type="RefSeq" id="WP_274797572.1">
    <property type="nucleotide sequence ID" value="NZ_CP113528.1"/>
</dbReference>
<dbReference type="Pfam" id="PF08282">
    <property type="entry name" value="Hydrolase_3"/>
    <property type="match status" value="1"/>
</dbReference>
<dbReference type="CDD" id="cd07516">
    <property type="entry name" value="HAD_Pase"/>
    <property type="match status" value="1"/>
</dbReference>
<name>A0AAJ5RUJ2_9BACI</name>
<dbReference type="InterPro" id="IPR023214">
    <property type="entry name" value="HAD_sf"/>
</dbReference>
<dbReference type="SUPFAM" id="SSF56784">
    <property type="entry name" value="HAD-like"/>
    <property type="match status" value="1"/>
</dbReference>
<dbReference type="AlphaFoldDB" id="A0AAJ5RUJ2"/>
<dbReference type="Gene3D" id="3.30.1240.10">
    <property type="match status" value="1"/>
</dbReference>
<dbReference type="InterPro" id="IPR036412">
    <property type="entry name" value="HAD-like_sf"/>
</dbReference>
<dbReference type="InterPro" id="IPR000150">
    <property type="entry name" value="Cof"/>
</dbReference>
<evidence type="ECO:0000313" key="1">
    <source>
        <dbReference type="EMBL" id="WDV09359.1"/>
    </source>
</evidence>
<dbReference type="PANTHER" id="PTHR10000">
    <property type="entry name" value="PHOSPHOSERINE PHOSPHATASE"/>
    <property type="match status" value="1"/>
</dbReference>
<dbReference type="NCBIfam" id="TIGR00099">
    <property type="entry name" value="Cof-subfamily"/>
    <property type="match status" value="1"/>
</dbReference>
<organism evidence="1 2">
    <name type="scientific">Lysinibacillus irui</name>
    <dbReference type="NCBI Taxonomy" id="2998077"/>
    <lineage>
        <taxon>Bacteria</taxon>
        <taxon>Bacillati</taxon>
        <taxon>Bacillota</taxon>
        <taxon>Bacilli</taxon>
        <taxon>Bacillales</taxon>
        <taxon>Bacillaceae</taxon>
        <taxon>Lysinibacillus</taxon>
    </lineage>
</organism>
<dbReference type="Gene3D" id="3.40.50.1000">
    <property type="entry name" value="HAD superfamily/HAD-like"/>
    <property type="match status" value="1"/>
</dbReference>
<dbReference type="GO" id="GO:0005829">
    <property type="term" value="C:cytosol"/>
    <property type="evidence" value="ECO:0007669"/>
    <property type="project" value="TreeGrafter"/>
</dbReference>
<dbReference type="InterPro" id="IPR006379">
    <property type="entry name" value="HAD-SF_hydro_IIB"/>
</dbReference>
<gene>
    <name evidence="1" type="ORF">OU989_22850</name>
</gene>
<dbReference type="GO" id="GO:0016791">
    <property type="term" value="F:phosphatase activity"/>
    <property type="evidence" value="ECO:0007669"/>
    <property type="project" value="TreeGrafter"/>
</dbReference>
<reference evidence="1" key="1">
    <citation type="submission" date="2022-11" db="EMBL/GenBank/DDBJ databases">
        <title>Lysinibacillus irui.</title>
        <authorList>
            <person name="Akintayo S.O."/>
        </authorList>
    </citation>
    <scope>NUCLEOTIDE SEQUENCE</scope>
    <source>
        <strain evidence="1">IRB4-01</strain>
        <plasmid evidence="1">unnamed</plasmid>
    </source>
</reference>
<keyword evidence="1" id="KW-0614">Plasmid</keyword>
<dbReference type="NCBIfam" id="TIGR01484">
    <property type="entry name" value="HAD-SF-IIB"/>
    <property type="match status" value="1"/>
</dbReference>
<dbReference type="SFLD" id="SFLDS00003">
    <property type="entry name" value="Haloacid_Dehalogenase"/>
    <property type="match status" value="1"/>
</dbReference>
<keyword evidence="1" id="KW-0378">Hydrolase</keyword>
<sequence>MYKVVVSDIDGTLVDQNQQISEQNLKAIQQFQNEGGIFTIATGRVEQSVQPLITQLQIKYPVILYNGGKVMDYQLKRVIYERHISIQFALGFVKMALNNKLNICIYTDKGIYILNETDTIRTYTAKDKVIVQLLPSVAFLTSHIVYKILIIDEEACFQTCYNYFEKVPMSDVTIIQSENTYLEILPANVSKGEALKVLMDYLNLPIQSAIAIGDHFNDIEMIKAAGVGVAVNNAIPTLKEYADAIVPSNIEHGVAKTIYKYCLQREWEI</sequence>
<proteinExistence type="predicted"/>
<dbReference type="SFLD" id="SFLDG01144">
    <property type="entry name" value="C2.B.4:_PGP_Like"/>
    <property type="match status" value="1"/>
</dbReference>
<geneLocation type="plasmid" evidence="1 2">
    <name>unnamed</name>
</geneLocation>
<dbReference type="KEGG" id="liu:OU989_22850"/>
<accession>A0AAJ5RUJ2</accession>
<dbReference type="Proteomes" id="UP001219585">
    <property type="component" value="Plasmid unnamed"/>
</dbReference>
<dbReference type="SFLD" id="SFLDG01140">
    <property type="entry name" value="C2.B:_Phosphomannomutase_and_P"/>
    <property type="match status" value="1"/>
</dbReference>